<reference evidence="2 3" key="1">
    <citation type="journal article" date="2018" name="Evol. Lett.">
        <title>Horizontal gene cluster transfer increased hallucinogenic mushroom diversity.</title>
        <authorList>
            <person name="Reynolds H.T."/>
            <person name="Vijayakumar V."/>
            <person name="Gluck-Thaler E."/>
            <person name="Korotkin H.B."/>
            <person name="Matheny P.B."/>
            <person name="Slot J.C."/>
        </authorList>
    </citation>
    <scope>NUCLEOTIDE SEQUENCE [LARGE SCALE GENOMIC DNA]</scope>
    <source>
        <strain evidence="2 3">SRW20</strain>
    </source>
</reference>
<proteinExistence type="predicted"/>
<name>A0A409Y3R0_9AGAR</name>
<sequence>MPQLPPEILDHIFHILRLSSHISTLRRCLKVSPLFCFLAERHLYYNLTLGFSLASNNGSHPTELAPRHALDLLTDTPHIAPYVRSLHIRLPLFRTTASSWPPSWAILQFDPPVALVERASAVASECIAAVLPRLTKLEYVILRWDEEGRLNERKKPWDMLDTGFVEAFAHMLAVRGEGLKGVEVSNAHCFPLEVLSCAGGLERVRLEGWFTFGGGRVQPSGGGHLDFSNLQFKNLRSLTLGNCFSSFPDTLAWLAAPSALTSTTRVPSLSSRSQPRLVLPQLTHLSAMLWTVEHYTHLSAILSACRESLEDLILDVGASVNLLYYYDAYANDDPPLLGLPESSGSLATQLGLAPHAYPTLTSTSASPSLSLEACLVFALGTLPALRHLTLRGDIRLDESFWSKSDEDNWEEFFYWAPFAWVQKVLDGVRVHSTNADSRPAASGLGSGSYSDSASLQSALEHLTLEIDLPRPDSRTSHALSKIQWSHLTSALASFCSDRSCSSTSFEPTSSSRHVELLLSAERRTNNANHNANTTGNRRDNYLNVTRLESVINALQDDAHLREFVEQDVVRIGVVGTDGERPSTSTTKNPRRPVRGPQLPLEIIDHILLALRLSSNIPSLHTCLEVSHTFRALAERHVYYHLALSSVPTSRKNHPNPKGIRTPSAKSRTTTSRLAVGYVRDLIASRPHVAAHVRSLRICLAASFRPSKAEDLDERVGLLAGVAAVLPLLPRLKHIILHGEEEGRRVRVVRWRKQINVFKGAFLDVLAARGLGKELKSVWIHGVEGFPLGVLGCVGGLEKVRLEECCTFRGEPGDDVPVEGSRSRAESHLQVQQLRSLTLRHCTSSFQTITAWLAASSTANPALHATPSATPLPSLSLPHLTFLDATLRESADYTSVSSILAASRFALEELVLDPADTVNVEYDSTEDPEIDVHATLVVENIGKEDAEEVVYSVPFDWMRKVLDGIHSTSGGSGARAATMTASSSESLERLTIDITVPRSASAFALASLCAAVTSLGRVEILLRLEKDSDVGIVRAKRTGNGNSDRSLEAVAMALLDDACLSEFVERDVVRVVIRGGSEWEDW</sequence>
<comment type="caution">
    <text evidence="2">The sequence shown here is derived from an EMBL/GenBank/DDBJ whole genome shotgun (WGS) entry which is preliminary data.</text>
</comment>
<dbReference type="InParanoid" id="A0A409Y3R0"/>
<organism evidence="2 3">
    <name type="scientific">Gymnopilus dilepis</name>
    <dbReference type="NCBI Taxonomy" id="231916"/>
    <lineage>
        <taxon>Eukaryota</taxon>
        <taxon>Fungi</taxon>
        <taxon>Dikarya</taxon>
        <taxon>Basidiomycota</taxon>
        <taxon>Agaricomycotina</taxon>
        <taxon>Agaricomycetes</taxon>
        <taxon>Agaricomycetidae</taxon>
        <taxon>Agaricales</taxon>
        <taxon>Agaricineae</taxon>
        <taxon>Hymenogastraceae</taxon>
        <taxon>Gymnopilus</taxon>
    </lineage>
</organism>
<gene>
    <name evidence="2" type="ORF">CVT26_002375</name>
</gene>
<evidence type="ECO:0000256" key="1">
    <source>
        <dbReference type="SAM" id="MobiDB-lite"/>
    </source>
</evidence>
<evidence type="ECO:0008006" key="4">
    <source>
        <dbReference type="Google" id="ProtNLM"/>
    </source>
</evidence>
<feature type="region of interest" description="Disordered" evidence="1">
    <location>
        <begin position="575"/>
        <end position="595"/>
    </location>
</feature>
<accession>A0A409Y3R0</accession>
<evidence type="ECO:0000313" key="3">
    <source>
        <dbReference type="Proteomes" id="UP000284706"/>
    </source>
</evidence>
<dbReference type="EMBL" id="NHYE01001220">
    <property type="protein sequence ID" value="PPQ97618.1"/>
    <property type="molecule type" value="Genomic_DNA"/>
</dbReference>
<dbReference type="Proteomes" id="UP000284706">
    <property type="component" value="Unassembled WGS sequence"/>
</dbReference>
<dbReference type="AlphaFoldDB" id="A0A409Y3R0"/>
<dbReference type="OrthoDB" id="2745898at2759"/>
<keyword evidence="3" id="KW-1185">Reference proteome</keyword>
<protein>
    <recommendedName>
        <fullName evidence="4">F-box domain-containing protein</fullName>
    </recommendedName>
</protein>
<evidence type="ECO:0000313" key="2">
    <source>
        <dbReference type="EMBL" id="PPQ97618.1"/>
    </source>
</evidence>